<sequence>MSSKTGDTGVTVGGRGAKPGKPGRALFVVEGNGLRFGLAERDGSIVRSGRFPGDAPAGENIVVADYALLSRPELFRLSADRAVELLPPRSQVSGAGSGSEQHGFIALARAWSSIPAQNRARLAESEMTEIDPLLSLRREQVRQGQRAIDESVRHLVKTYPGYASVLVHQGVLPPESLAVLRVYPTPAQLRAEDGVRLRGVLEGIFDRAKRPLIDEILAYRKRTDEAVLMPAARAHSTQLILGAIDVADAHRKSVHEIDREIRRLAGPVSAAPDASARPELPDTASVLDFQSRGGTIAQVAAEPLPELVGKVRALRERSASEERDPKLDLGVYLQLRTAIEASAATLGTSGAFTPSLALELAVLGQRLALAAMDFPEAAHSLAVTQRLLEDAAASDLDECECFEAEFVAAITGLVTTNVPTGFGRLRELLQDPRSAKADPALVAEMLGLVMLTLSLYGETVEHEVFFAQARTQIDELGAGGAARAARDISELLLTGADPDTTPETLADLIERSGRNSRGTYLRPFHNLIMMSVCYATRDRDAAANNYAELQRSGVWERHSPSLHAQAELSHAFHLAGSGDLAAARRQLAGLRAPTEAEGAGTFPTQRELFALYLRDAVGDTAAILQATEPDGPLGEQRLARSRATRYLPASLVLRGSALVRDGAREMGESLFRQATLVAAQVNAWIVLLCGETPEYRRWLEELPEEDLPEGLSVAGRARILSRPLFFERRLPSLTGQQERVLRLIALGNSSAAIAADLHITANTLKTHVRRLYARLGVNTRKEAVRIAEVYGLVE</sequence>
<organism evidence="6 7">
    <name type="scientific">Leucobacter edaphi</name>
    <dbReference type="NCBI Taxonomy" id="2796472"/>
    <lineage>
        <taxon>Bacteria</taxon>
        <taxon>Bacillati</taxon>
        <taxon>Actinomycetota</taxon>
        <taxon>Actinomycetes</taxon>
        <taxon>Micrococcales</taxon>
        <taxon>Microbacteriaceae</taxon>
        <taxon>Leucobacter</taxon>
    </lineage>
</organism>
<dbReference type="InterPro" id="IPR016032">
    <property type="entry name" value="Sig_transdc_resp-reg_C-effctor"/>
</dbReference>
<dbReference type="InterPro" id="IPR000792">
    <property type="entry name" value="Tscrpt_reg_LuxR_C"/>
</dbReference>
<dbReference type="Pfam" id="PF00196">
    <property type="entry name" value="GerE"/>
    <property type="match status" value="1"/>
</dbReference>
<reference evidence="6" key="1">
    <citation type="submission" date="2020-12" db="EMBL/GenBank/DDBJ databases">
        <title>Leucobacter sp. CAS2, isolated from Chromium sludge.</title>
        <authorList>
            <person name="Xu Z."/>
        </authorList>
    </citation>
    <scope>NUCLEOTIDE SEQUENCE</scope>
    <source>
        <strain evidence="6">CSA2</strain>
    </source>
</reference>
<dbReference type="PRINTS" id="PR00038">
    <property type="entry name" value="HTHLUXR"/>
</dbReference>
<dbReference type="GO" id="GO:0003677">
    <property type="term" value="F:DNA binding"/>
    <property type="evidence" value="ECO:0007669"/>
    <property type="project" value="UniProtKB-KW"/>
</dbReference>
<dbReference type="PROSITE" id="PS00622">
    <property type="entry name" value="HTH_LUXR_1"/>
    <property type="match status" value="1"/>
</dbReference>
<dbReference type="CDD" id="cd06170">
    <property type="entry name" value="LuxR_C_like"/>
    <property type="match status" value="1"/>
</dbReference>
<dbReference type="Gene3D" id="1.10.10.10">
    <property type="entry name" value="Winged helix-like DNA-binding domain superfamily/Winged helix DNA-binding domain"/>
    <property type="match status" value="1"/>
</dbReference>
<evidence type="ECO:0000256" key="4">
    <source>
        <dbReference type="SAM" id="MobiDB-lite"/>
    </source>
</evidence>
<dbReference type="PANTHER" id="PTHR44688">
    <property type="entry name" value="DNA-BINDING TRANSCRIPTIONAL ACTIVATOR DEVR_DOSR"/>
    <property type="match status" value="1"/>
</dbReference>
<keyword evidence="1" id="KW-0805">Transcription regulation</keyword>
<gene>
    <name evidence="6" type="ORF">JD292_09665</name>
</gene>
<feature type="compositionally biased region" description="Low complexity" evidence="4">
    <location>
        <begin position="1"/>
        <end position="10"/>
    </location>
</feature>
<keyword evidence="3" id="KW-0804">Transcription</keyword>
<protein>
    <recommendedName>
        <fullName evidence="5">HTH luxR-type domain-containing protein</fullName>
    </recommendedName>
</protein>
<dbReference type="SMART" id="SM00421">
    <property type="entry name" value="HTH_LUXR"/>
    <property type="match status" value="1"/>
</dbReference>
<dbReference type="InterPro" id="IPR036388">
    <property type="entry name" value="WH-like_DNA-bd_sf"/>
</dbReference>
<dbReference type="RefSeq" id="WP_200132536.1">
    <property type="nucleotide sequence ID" value="NZ_JAEHOI010000009.1"/>
</dbReference>
<evidence type="ECO:0000256" key="1">
    <source>
        <dbReference type="ARBA" id="ARBA00023015"/>
    </source>
</evidence>
<feature type="region of interest" description="Disordered" evidence="4">
    <location>
        <begin position="1"/>
        <end position="23"/>
    </location>
</feature>
<proteinExistence type="predicted"/>
<keyword evidence="7" id="KW-1185">Reference proteome</keyword>
<feature type="domain" description="HTH luxR-type" evidence="5">
    <location>
        <begin position="727"/>
        <end position="791"/>
    </location>
</feature>
<keyword evidence="2" id="KW-0238">DNA-binding</keyword>
<dbReference type="GO" id="GO:0006355">
    <property type="term" value="P:regulation of DNA-templated transcription"/>
    <property type="evidence" value="ECO:0007669"/>
    <property type="project" value="InterPro"/>
</dbReference>
<dbReference type="PANTHER" id="PTHR44688:SF16">
    <property type="entry name" value="DNA-BINDING TRANSCRIPTIONAL ACTIVATOR DEVR_DOSR"/>
    <property type="match status" value="1"/>
</dbReference>
<dbReference type="PROSITE" id="PS50043">
    <property type="entry name" value="HTH_LUXR_2"/>
    <property type="match status" value="1"/>
</dbReference>
<dbReference type="SUPFAM" id="SSF46894">
    <property type="entry name" value="C-terminal effector domain of the bipartite response regulators"/>
    <property type="match status" value="1"/>
</dbReference>
<evidence type="ECO:0000256" key="2">
    <source>
        <dbReference type="ARBA" id="ARBA00023125"/>
    </source>
</evidence>
<dbReference type="EMBL" id="JAEHOI010000009">
    <property type="protein sequence ID" value="MBK0422339.1"/>
    <property type="molecule type" value="Genomic_DNA"/>
</dbReference>
<evidence type="ECO:0000259" key="5">
    <source>
        <dbReference type="PROSITE" id="PS50043"/>
    </source>
</evidence>
<evidence type="ECO:0000313" key="7">
    <source>
        <dbReference type="Proteomes" id="UP000618733"/>
    </source>
</evidence>
<accession>A0A934QCZ0</accession>
<name>A0A934QCZ0_9MICO</name>
<comment type="caution">
    <text evidence="6">The sequence shown here is derived from an EMBL/GenBank/DDBJ whole genome shotgun (WGS) entry which is preliminary data.</text>
</comment>
<dbReference type="AlphaFoldDB" id="A0A934QCZ0"/>
<evidence type="ECO:0000256" key="3">
    <source>
        <dbReference type="ARBA" id="ARBA00023163"/>
    </source>
</evidence>
<dbReference type="Proteomes" id="UP000618733">
    <property type="component" value="Unassembled WGS sequence"/>
</dbReference>
<evidence type="ECO:0000313" key="6">
    <source>
        <dbReference type="EMBL" id="MBK0422339.1"/>
    </source>
</evidence>